<dbReference type="SMART" id="SM00421">
    <property type="entry name" value="HTH_LUXR"/>
    <property type="match status" value="1"/>
</dbReference>
<dbReference type="GO" id="GO:0006355">
    <property type="term" value="P:regulation of DNA-templated transcription"/>
    <property type="evidence" value="ECO:0007669"/>
    <property type="project" value="InterPro"/>
</dbReference>
<organism evidence="8 9">
    <name type="scientific">Paracidovorax cattleyae</name>
    <dbReference type="NCBI Taxonomy" id="80868"/>
    <lineage>
        <taxon>Bacteria</taxon>
        <taxon>Pseudomonadati</taxon>
        <taxon>Pseudomonadota</taxon>
        <taxon>Betaproteobacteria</taxon>
        <taxon>Burkholderiales</taxon>
        <taxon>Comamonadaceae</taxon>
        <taxon>Paracidovorax</taxon>
    </lineage>
</organism>
<dbReference type="CDD" id="cd17535">
    <property type="entry name" value="REC_NarL-like"/>
    <property type="match status" value="1"/>
</dbReference>
<evidence type="ECO:0000256" key="4">
    <source>
        <dbReference type="ARBA" id="ARBA00023163"/>
    </source>
</evidence>
<evidence type="ECO:0000259" key="6">
    <source>
        <dbReference type="PROSITE" id="PS50043"/>
    </source>
</evidence>
<evidence type="ECO:0000256" key="1">
    <source>
        <dbReference type="ARBA" id="ARBA00022553"/>
    </source>
</evidence>
<protein>
    <submittedName>
        <fullName evidence="8">DNA-binding response regulator, NarL/FixJ family, contains REC and HTH domains</fullName>
    </submittedName>
</protein>
<dbReference type="InterPro" id="IPR039420">
    <property type="entry name" value="WalR-like"/>
</dbReference>
<reference evidence="9" key="1">
    <citation type="submission" date="2016-10" db="EMBL/GenBank/DDBJ databases">
        <authorList>
            <person name="Varghese N."/>
            <person name="Submissions S."/>
        </authorList>
    </citation>
    <scope>NUCLEOTIDE SEQUENCE [LARGE SCALE GENOMIC DNA]</scope>
    <source>
        <strain evidence="9">DSM 17101</strain>
    </source>
</reference>
<dbReference type="Gene3D" id="3.40.50.2300">
    <property type="match status" value="1"/>
</dbReference>
<dbReference type="CDD" id="cd06170">
    <property type="entry name" value="LuxR_C_like"/>
    <property type="match status" value="1"/>
</dbReference>
<dbReference type="InterPro" id="IPR016032">
    <property type="entry name" value="Sig_transdc_resp-reg_C-effctor"/>
</dbReference>
<keyword evidence="2" id="KW-0805">Transcription regulation</keyword>
<dbReference type="GO" id="GO:0003677">
    <property type="term" value="F:DNA binding"/>
    <property type="evidence" value="ECO:0007669"/>
    <property type="project" value="UniProtKB-KW"/>
</dbReference>
<accession>A0A1H0T6C1</accession>
<dbReference type="Pfam" id="PF00072">
    <property type="entry name" value="Response_reg"/>
    <property type="match status" value="1"/>
</dbReference>
<dbReference type="Pfam" id="PF00196">
    <property type="entry name" value="GerE"/>
    <property type="match status" value="1"/>
</dbReference>
<dbReference type="InterPro" id="IPR001789">
    <property type="entry name" value="Sig_transdc_resp-reg_receiver"/>
</dbReference>
<keyword evidence="4" id="KW-0804">Transcription</keyword>
<feature type="modified residue" description="4-aspartylphosphate" evidence="5">
    <location>
        <position position="78"/>
    </location>
</feature>
<dbReference type="InterPro" id="IPR058245">
    <property type="entry name" value="NreC/VraR/RcsB-like_REC"/>
</dbReference>
<keyword evidence="3 8" id="KW-0238">DNA-binding</keyword>
<evidence type="ECO:0000256" key="3">
    <source>
        <dbReference type="ARBA" id="ARBA00023125"/>
    </source>
</evidence>
<evidence type="ECO:0000259" key="7">
    <source>
        <dbReference type="PROSITE" id="PS50110"/>
    </source>
</evidence>
<keyword evidence="1 5" id="KW-0597">Phosphoprotein</keyword>
<dbReference type="PRINTS" id="PR00038">
    <property type="entry name" value="HTHLUXR"/>
</dbReference>
<evidence type="ECO:0000313" key="8">
    <source>
        <dbReference type="EMBL" id="SDP49597.1"/>
    </source>
</evidence>
<evidence type="ECO:0000256" key="2">
    <source>
        <dbReference type="ARBA" id="ARBA00023015"/>
    </source>
</evidence>
<dbReference type="InterPro" id="IPR011006">
    <property type="entry name" value="CheY-like_superfamily"/>
</dbReference>
<dbReference type="SUPFAM" id="SSF46894">
    <property type="entry name" value="C-terminal effector domain of the bipartite response regulators"/>
    <property type="match status" value="1"/>
</dbReference>
<feature type="domain" description="Response regulatory" evidence="7">
    <location>
        <begin position="27"/>
        <end position="143"/>
    </location>
</feature>
<dbReference type="SUPFAM" id="SSF52172">
    <property type="entry name" value="CheY-like"/>
    <property type="match status" value="1"/>
</dbReference>
<name>A0A1H0T6C1_9BURK</name>
<feature type="domain" description="HTH luxR-type" evidence="6">
    <location>
        <begin position="166"/>
        <end position="231"/>
    </location>
</feature>
<dbReference type="InterPro" id="IPR000792">
    <property type="entry name" value="Tscrpt_reg_LuxR_C"/>
</dbReference>
<dbReference type="EMBL" id="FNJL01000014">
    <property type="protein sequence ID" value="SDP49597.1"/>
    <property type="molecule type" value="Genomic_DNA"/>
</dbReference>
<dbReference type="PANTHER" id="PTHR43214:SF41">
    <property type="entry name" value="NITRATE_NITRITE RESPONSE REGULATOR PROTEIN NARP"/>
    <property type="match status" value="1"/>
</dbReference>
<evidence type="ECO:0000256" key="5">
    <source>
        <dbReference type="PROSITE-ProRule" id="PRU00169"/>
    </source>
</evidence>
<dbReference type="GO" id="GO:0000160">
    <property type="term" value="P:phosphorelay signal transduction system"/>
    <property type="evidence" value="ECO:0007669"/>
    <property type="project" value="InterPro"/>
</dbReference>
<keyword evidence="9" id="KW-1185">Reference proteome</keyword>
<dbReference type="Proteomes" id="UP000199317">
    <property type="component" value="Unassembled WGS sequence"/>
</dbReference>
<evidence type="ECO:0000313" key="9">
    <source>
        <dbReference type="Proteomes" id="UP000199317"/>
    </source>
</evidence>
<dbReference type="PROSITE" id="PS50043">
    <property type="entry name" value="HTH_LUXR_2"/>
    <property type="match status" value="1"/>
</dbReference>
<dbReference type="SMART" id="SM00448">
    <property type="entry name" value="REC"/>
    <property type="match status" value="1"/>
</dbReference>
<sequence length="234" mass="26118">MLPQWWMCHLTNDGQPSCLLKELSMIKIGIVDDHAIVRSGLRQFLSEHVDLRVVGEASNGREAIDLVRNHEIDVLLMDLSMPGQSGLDALAMLRAKAPDMGILILSGYPEEHYAINLIRQGASGYLNKECDPKEIVEAIRTISLGRRYLTPAVADLLAQQLNRKDDAPPHEQLSEREFQVFLKLAKGETAGDIAKSLSLSVKTVSTYRTRLMEKMALSSNSDLTYYALKNKLID</sequence>
<dbReference type="AlphaFoldDB" id="A0A1H0T6C1"/>
<proteinExistence type="predicted"/>
<dbReference type="PANTHER" id="PTHR43214">
    <property type="entry name" value="TWO-COMPONENT RESPONSE REGULATOR"/>
    <property type="match status" value="1"/>
</dbReference>
<dbReference type="PROSITE" id="PS00622">
    <property type="entry name" value="HTH_LUXR_1"/>
    <property type="match status" value="1"/>
</dbReference>
<gene>
    <name evidence="8" type="ORF">SAMN04489708_11443</name>
</gene>
<dbReference type="PROSITE" id="PS50110">
    <property type="entry name" value="RESPONSE_REGULATORY"/>
    <property type="match status" value="1"/>
</dbReference>